<dbReference type="Pfam" id="PF01852">
    <property type="entry name" value="START"/>
    <property type="match status" value="1"/>
</dbReference>
<sequence>MGINLESSDDGLNAFVVSSENDRIKSGHLLVAVNQEPLEGLSFEDILEKVGGASWPRTLSFTTTQRKDHIAQAGTLPLPDDFFSDLAALSNQEEEYIKEFMNKNLEEALRVVTSPPEDHGMRMATESDGIKVFLGDKEDSEGEKVQMVLSQVQIPIPADLMMNAAVTCTRGEFKRIFTMLDPMFGDGDVLHVIPKDYERYGGKTVRPENLNLPLYSVKWGAWMLPFPLYNRDFVFCEYTCWAENGYGVSMCMSIPKISEKVKNLEESHSIVRGHMGMTGYFWKNTEGSDPKKPVGKNAMSIDLTYLLQINIKGAIPKWAVNLVGPQQGLNVKRVRDYALKQRDIITHFFDKNTELNGFEVLSATIDKGTSFQTTIEVPEGSELVFEWVLEDYDISFSIQGPDGSFPVPAASHSCSLKTEPYQDRFTAKEAGVYTLKWDNSSSWFTSKTVFYHQVVVDPADPQPWPKWPTREEAFAAE</sequence>
<name>A0A2R5GLU4_9STRA</name>
<protein>
    <submittedName>
        <fullName evidence="2">Retinal-binding protein</fullName>
    </submittedName>
</protein>
<dbReference type="InterPro" id="IPR009038">
    <property type="entry name" value="GOLD_dom"/>
</dbReference>
<dbReference type="Gene3D" id="3.30.530.20">
    <property type="match status" value="1"/>
</dbReference>
<reference evidence="2 3" key="1">
    <citation type="submission" date="2017-12" db="EMBL/GenBank/DDBJ databases">
        <title>Sequencing, de novo assembly and annotation of complete genome of a new Thraustochytrid species, strain FCC1311.</title>
        <authorList>
            <person name="Sedici K."/>
            <person name="Godart F."/>
            <person name="Aiese Cigliano R."/>
            <person name="Sanseverino W."/>
            <person name="Barakat M."/>
            <person name="Ortet P."/>
            <person name="Marechal E."/>
            <person name="Cagnac O."/>
            <person name="Amato A."/>
        </authorList>
    </citation>
    <scope>NUCLEOTIDE SEQUENCE [LARGE SCALE GENOMIC DNA]</scope>
</reference>
<keyword evidence="3" id="KW-1185">Reference proteome</keyword>
<dbReference type="EMBL" id="BEYU01000109">
    <property type="protein sequence ID" value="GBG31850.1"/>
    <property type="molecule type" value="Genomic_DNA"/>
</dbReference>
<feature type="domain" description="GOLD" evidence="1">
    <location>
        <begin position="358"/>
        <end position="455"/>
    </location>
</feature>
<comment type="caution">
    <text evidence="2">The sequence shown here is derived from an EMBL/GenBank/DDBJ whole genome shotgun (WGS) entry which is preliminary data.</text>
</comment>
<dbReference type="PROSITE" id="PS50866">
    <property type="entry name" value="GOLD"/>
    <property type="match status" value="1"/>
</dbReference>
<proteinExistence type="predicted"/>
<dbReference type="AlphaFoldDB" id="A0A2R5GLU4"/>
<gene>
    <name evidence="2" type="ORF">FCC1311_080752</name>
</gene>
<dbReference type="GO" id="GO:0008289">
    <property type="term" value="F:lipid binding"/>
    <property type="evidence" value="ECO:0007669"/>
    <property type="project" value="InterPro"/>
</dbReference>
<dbReference type="InterPro" id="IPR002913">
    <property type="entry name" value="START_lipid-bd_dom"/>
</dbReference>
<evidence type="ECO:0000313" key="3">
    <source>
        <dbReference type="Proteomes" id="UP000241890"/>
    </source>
</evidence>
<accession>A0A2R5GLU4</accession>
<dbReference type="InterPro" id="IPR036598">
    <property type="entry name" value="GOLD_dom_sf"/>
</dbReference>
<dbReference type="SUPFAM" id="SSF101576">
    <property type="entry name" value="Supernatant protein factor (SPF), C-terminal domain"/>
    <property type="match status" value="1"/>
</dbReference>
<dbReference type="OrthoDB" id="5403181at2759"/>
<organism evidence="2 3">
    <name type="scientific">Hondaea fermentalgiana</name>
    <dbReference type="NCBI Taxonomy" id="2315210"/>
    <lineage>
        <taxon>Eukaryota</taxon>
        <taxon>Sar</taxon>
        <taxon>Stramenopiles</taxon>
        <taxon>Bigyra</taxon>
        <taxon>Labyrinthulomycetes</taxon>
        <taxon>Thraustochytrida</taxon>
        <taxon>Thraustochytriidae</taxon>
        <taxon>Hondaea</taxon>
    </lineage>
</organism>
<dbReference type="InterPro" id="IPR023393">
    <property type="entry name" value="START-like_dom_sf"/>
</dbReference>
<dbReference type="InParanoid" id="A0A2R5GLU4"/>
<evidence type="ECO:0000259" key="1">
    <source>
        <dbReference type="PROSITE" id="PS50866"/>
    </source>
</evidence>
<dbReference type="Proteomes" id="UP000241890">
    <property type="component" value="Unassembled WGS sequence"/>
</dbReference>
<dbReference type="SUPFAM" id="SSF55961">
    <property type="entry name" value="Bet v1-like"/>
    <property type="match status" value="1"/>
</dbReference>
<evidence type="ECO:0000313" key="2">
    <source>
        <dbReference type="EMBL" id="GBG31850.1"/>
    </source>
</evidence>
<dbReference type="Gene3D" id="2.60.120.680">
    <property type="entry name" value="GOLD domain"/>
    <property type="match status" value="1"/>
</dbReference>